<gene>
    <name evidence="2" type="ORF">EB796_002537</name>
</gene>
<evidence type="ECO:0000313" key="2">
    <source>
        <dbReference type="EMBL" id="KAF6039155.1"/>
    </source>
</evidence>
<protein>
    <recommendedName>
        <fullName evidence="4">Secreted protein</fullName>
    </recommendedName>
</protein>
<dbReference type="AlphaFoldDB" id="A0A7J7KLX2"/>
<evidence type="ECO:0008006" key="4">
    <source>
        <dbReference type="Google" id="ProtNLM"/>
    </source>
</evidence>
<proteinExistence type="predicted"/>
<accession>A0A7J7KLX2</accession>
<keyword evidence="3" id="KW-1185">Reference proteome</keyword>
<comment type="caution">
    <text evidence="2">The sequence shown here is derived from an EMBL/GenBank/DDBJ whole genome shotgun (WGS) entry which is preliminary data.</text>
</comment>
<organism evidence="2 3">
    <name type="scientific">Bugula neritina</name>
    <name type="common">Brown bryozoan</name>
    <name type="synonym">Sertularia neritina</name>
    <dbReference type="NCBI Taxonomy" id="10212"/>
    <lineage>
        <taxon>Eukaryota</taxon>
        <taxon>Metazoa</taxon>
        <taxon>Spiralia</taxon>
        <taxon>Lophotrochozoa</taxon>
        <taxon>Bryozoa</taxon>
        <taxon>Gymnolaemata</taxon>
        <taxon>Cheilostomatida</taxon>
        <taxon>Flustrina</taxon>
        <taxon>Buguloidea</taxon>
        <taxon>Bugulidae</taxon>
        <taxon>Bugula</taxon>
    </lineage>
</organism>
<feature type="signal peptide" evidence="1">
    <location>
        <begin position="1"/>
        <end position="19"/>
    </location>
</feature>
<keyword evidence="1" id="KW-0732">Signal</keyword>
<name>A0A7J7KLX2_BUGNE</name>
<reference evidence="2" key="1">
    <citation type="submission" date="2020-06" db="EMBL/GenBank/DDBJ databases">
        <title>Draft genome of Bugula neritina, a colonial animal packing powerful symbionts and potential medicines.</title>
        <authorList>
            <person name="Rayko M."/>
        </authorList>
    </citation>
    <scope>NUCLEOTIDE SEQUENCE [LARGE SCALE GENOMIC DNA]</scope>
    <source>
        <strain evidence="2">Kwan_BN1</strain>
    </source>
</reference>
<feature type="chain" id="PRO_5029630198" description="Secreted protein" evidence="1">
    <location>
        <begin position="20"/>
        <end position="69"/>
    </location>
</feature>
<evidence type="ECO:0000256" key="1">
    <source>
        <dbReference type="SAM" id="SignalP"/>
    </source>
</evidence>
<dbReference type="Proteomes" id="UP000593567">
    <property type="component" value="Unassembled WGS sequence"/>
</dbReference>
<sequence>MKLLFLCFLLTSDLVPILAVRNVTEQLYCTKHISAYSSSGSQVKEPNRGKYIKATFSCYGVVCYITVLR</sequence>
<evidence type="ECO:0000313" key="3">
    <source>
        <dbReference type="Proteomes" id="UP000593567"/>
    </source>
</evidence>
<dbReference type="EMBL" id="VXIV02000299">
    <property type="protein sequence ID" value="KAF6039155.1"/>
    <property type="molecule type" value="Genomic_DNA"/>
</dbReference>